<evidence type="ECO:0000313" key="1">
    <source>
        <dbReference type="EMBL" id="KNE27236.1"/>
    </source>
</evidence>
<dbReference type="AlphaFoldDB" id="A0AAW3I3F0"/>
<accession>A0AAW3I3F0</accession>
<reference evidence="1 2" key="1">
    <citation type="submission" date="2015-07" db="EMBL/GenBank/DDBJ databases">
        <title>Draft genome of Achromobacter spanius.</title>
        <authorList>
            <person name="Wang X."/>
        </authorList>
    </citation>
    <scope>NUCLEOTIDE SEQUENCE [LARGE SCALE GENOMIC DNA]</scope>
    <source>
        <strain evidence="1 2">CGMCC9173</strain>
    </source>
</reference>
<sequence>MMVSLLKVLGVWSENYCQTLSKDKAIRRLLTIVAVVWLITAPAADLMRETEAEYLNQCAHSLR</sequence>
<gene>
    <name evidence="1" type="ORF">AFM18_12610</name>
</gene>
<dbReference type="EMBL" id="LGVG01000014">
    <property type="protein sequence ID" value="KNE27236.1"/>
    <property type="molecule type" value="Genomic_DNA"/>
</dbReference>
<protein>
    <submittedName>
        <fullName evidence="1">Uncharacterized protein</fullName>
    </submittedName>
</protein>
<proteinExistence type="predicted"/>
<dbReference type="Proteomes" id="UP000037511">
    <property type="component" value="Unassembled WGS sequence"/>
</dbReference>
<name>A0AAW3I3F0_9BURK</name>
<organism evidence="1 2">
    <name type="scientific">Achromobacter spanius</name>
    <dbReference type="NCBI Taxonomy" id="217203"/>
    <lineage>
        <taxon>Bacteria</taxon>
        <taxon>Pseudomonadati</taxon>
        <taxon>Pseudomonadota</taxon>
        <taxon>Betaproteobacteria</taxon>
        <taxon>Burkholderiales</taxon>
        <taxon>Alcaligenaceae</taxon>
        <taxon>Achromobacter</taxon>
    </lineage>
</organism>
<comment type="caution">
    <text evidence="1">The sequence shown here is derived from an EMBL/GenBank/DDBJ whole genome shotgun (WGS) entry which is preliminary data.</text>
</comment>
<evidence type="ECO:0000313" key="2">
    <source>
        <dbReference type="Proteomes" id="UP000037511"/>
    </source>
</evidence>